<dbReference type="RefSeq" id="WP_377771705.1">
    <property type="nucleotide sequence ID" value="NZ_JBHUHO010000029.1"/>
</dbReference>
<dbReference type="Proteomes" id="UP001597362">
    <property type="component" value="Unassembled WGS sequence"/>
</dbReference>
<accession>A0ABW4YJZ2</accession>
<comment type="caution">
    <text evidence="3">The sequence shown here is derived from an EMBL/GenBank/DDBJ whole genome shotgun (WGS) entry which is preliminary data.</text>
</comment>
<dbReference type="EMBL" id="JBHUHO010000029">
    <property type="protein sequence ID" value="MFD2115986.1"/>
    <property type="molecule type" value="Genomic_DNA"/>
</dbReference>
<dbReference type="Pfam" id="PF07238">
    <property type="entry name" value="PilZ"/>
    <property type="match status" value="1"/>
</dbReference>
<sequence length="217" mass="25454">MFPKVNQMLYYYIANSAGEESEVEYKSRIADDLGDAFLIEYPMYQNNGGYKRLLIGDELAAYYITDEGIKNYFNTNVIGFSVDRLQLVKIIKPSEERITKVQRRNFLRVPAELELAVKFPNQKRYLCKTYDVGGGGISFVTDFEHAVFVGMTMECWLLIQYKNGLIEHAPFHAEIVRLNQLESGRQHVMCKFVSIKDLERQKLIRYCFERQLEFRNR</sequence>
<evidence type="ECO:0000259" key="1">
    <source>
        <dbReference type="Pfam" id="PF07238"/>
    </source>
</evidence>
<dbReference type="InterPro" id="IPR009875">
    <property type="entry name" value="PilZ_domain"/>
</dbReference>
<dbReference type="Pfam" id="PF12945">
    <property type="entry name" value="PilZNR"/>
    <property type="match status" value="1"/>
</dbReference>
<evidence type="ECO:0000259" key="2">
    <source>
        <dbReference type="Pfam" id="PF12945"/>
    </source>
</evidence>
<reference evidence="4" key="1">
    <citation type="journal article" date="2019" name="Int. J. Syst. Evol. Microbiol.">
        <title>The Global Catalogue of Microorganisms (GCM) 10K type strain sequencing project: providing services to taxonomists for standard genome sequencing and annotation.</title>
        <authorList>
            <consortium name="The Broad Institute Genomics Platform"/>
            <consortium name="The Broad Institute Genome Sequencing Center for Infectious Disease"/>
            <person name="Wu L."/>
            <person name="Ma J."/>
        </authorList>
    </citation>
    <scope>NUCLEOTIDE SEQUENCE [LARGE SCALE GENOMIC DNA]</scope>
    <source>
        <strain evidence="4">GH52</strain>
    </source>
</reference>
<dbReference type="InterPro" id="IPR009926">
    <property type="entry name" value="T3SS_YcgR_PilZN"/>
</dbReference>
<feature type="domain" description="Type III secretion system flagellar brake protein YcgR PilZN" evidence="2">
    <location>
        <begin position="4"/>
        <end position="93"/>
    </location>
</feature>
<protein>
    <submittedName>
        <fullName evidence="3">Flagellar brake protein</fullName>
    </submittedName>
</protein>
<evidence type="ECO:0000313" key="4">
    <source>
        <dbReference type="Proteomes" id="UP001597362"/>
    </source>
</evidence>
<name>A0ABW4YJZ2_9BACL</name>
<keyword evidence="4" id="KW-1185">Reference proteome</keyword>
<keyword evidence="3" id="KW-0969">Cilium</keyword>
<proteinExistence type="predicted"/>
<keyword evidence="3" id="KW-0282">Flagellum</keyword>
<keyword evidence="3" id="KW-0966">Cell projection</keyword>
<gene>
    <name evidence="3" type="ORF">ACFSJH_09645</name>
</gene>
<feature type="domain" description="PilZ" evidence="1">
    <location>
        <begin position="102"/>
        <end position="209"/>
    </location>
</feature>
<evidence type="ECO:0000313" key="3">
    <source>
        <dbReference type="EMBL" id="MFD2115986.1"/>
    </source>
</evidence>
<organism evidence="3 4">
    <name type="scientific">Paenibacillus yanchengensis</name>
    <dbReference type="NCBI Taxonomy" id="2035833"/>
    <lineage>
        <taxon>Bacteria</taxon>
        <taxon>Bacillati</taxon>
        <taxon>Bacillota</taxon>
        <taxon>Bacilli</taxon>
        <taxon>Bacillales</taxon>
        <taxon>Paenibacillaceae</taxon>
        <taxon>Paenibacillus</taxon>
    </lineage>
</organism>
<dbReference type="Gene3D" id="2.40.10.220">
    <property type="entry name" value="predicted glycosyltransferase like domains"/>
    <property type="match status" value="1"/>
</dbReference>